<dbReference type="GO" id="GO:0003677">
    <property type="term" value="F:DNA binding"/>
    <property type="evidence" value="ECO:0007669"/>
    <property type="project" value="UniProtKB-KW"/>
</dbReference>
<keyword evidence="2" id="KW-0238">DNA-binding</keyword>
<dbReference type="AlphaFoldDB" id="A0A9Q4FWP4"/>
<comment type="caution">
    <text evidence="5">The sequence shown here is derived from an EMBL/GenBank/DDBJ whole genome shotgun (WGS) entry which is preliminary data.</text>
</comment>
<dbReference type="Pfam" id="PF00196">
    <property type="entry name" value="GerE"/>
    <property type="match status" value="1"/>
</dbReference>
<evidence type="ECO:0000256" key="1">
    <source>
        <dbReference type="ARBA" id="ARBA00023015"/>
    </source>
</evidence>
<dbReference type="SUPFAM" id="SSF46894">
    <property type="entry name" value="C-terminal effector domain of the bipartite response regulators"/>
    <property type="match status" value="1"/>
</dbReference>
<dbReference type="SMART" id="SM00421">
    <property type="entry name" value="HTH_LUXR"/>
    <property type="match status" value="1"/>
</dbReference>
<evidence type="ECO:0000313" key="6">
    <source>
        <dbReference type="Proteomes" id="UP001057753"/>
    </source>
</evidence>
<dbReference type="RefSeq" id="WP_257820896.1">
    <property type="nucleotide sequence ID" value="NZ_JABXYM010000001.1"/>
</dbReference>
<dbReference type="Proteomes" id="UP001057753">
    <property type="component" value="Unassembled WGS sequence"/>
</dbReference>
<name>A0A9Q4FWP4_SALAG</name>
<keyword evidence="6" id="KW-1185">Reference proteome</keyword>
<dbReference type="InterPro" id="IPR000792">
    <property type="entry name" value="Tscrpt_reg_LuxR_C"/>
</dbReference>
<dbReference type="PANTHER" id="PTHR44688:SF16">
    <property type="entry name" value="DNA-BINDING TRANSCRIPTIONAL ACTIVATOR DEVR_DOSR"/>
    <property type="match status" value="1"/>
</dbReference>
<organism evidence="5 6">
    <name type="scientific">Salipaludibacillus agaradhaerens</name>
    <name type="common">Bacillus agaradhaerens</name>
    <dbReference type="NCBI Taxonomy" id="76935"/>
    <lineage>
        <taxon>Bacteria</taxon>
        <taxon>Bacillati</taxon>
        <taxon>Bacillota</taxon>
        <taxon>Bacilli</taxon>
        <taxon>Bacillales</taxon>
        <taxon>Bacillaceae</taxon>
    </lineage>
</organism>
<evidence type="ECO:0000256" key="3">
    <source>
        <dbReference type="ARBA" id="ARBA00023163"/>
    </source>
</evidence>
<dbReference type="Gene3D" id="1.10.10.10">
    <property type="entry name" value="Winged helix-like DNA-binding domain superfamily/Winged helix DNA-binding domain"/>
    <property type="match status" value="1"/>
</dbReference>
<dbReference type="InterPro" id="IPR016032">
    <property type="entry name" value="Sig_transdc_resp-reg_C-effctor"/>
</dbReference>
<keyword evidence="1" id="KW-0805">Transcription regulation</keyword>
<dbReference type="CDD" id="cd06170">
    <property type="entry name" value="LuxR_C_like"/>
    <property type="match status" value="1"/>
</dbReference>
<evidence type="ECO:0000313" key="5">
    <source>
        <dbReference type="EMBL" id="MCR6096255.1"/>
    </source>
</evidence>
<dbReference type="GO" id="GO:0006355">
    <property type="term" value="P:regulation of DNA-templated transcription"/>
    <property type="evidence" value="ECO:0007669"/>
    <property type="project" value="InterPro"/>
</dbReference>
<keyword evidence="3" id="KW-0804">Transcription</keyword>
<gene>
    <name evidence="5" type="ORF">HXA33_06805</name>
</gene>
<proteinExistence type="predicted"/>
<reference evidence="5" key="1">
    <citation type="submission" date="2020-06" db="EMBL/GenBank/DDBJ databases">
        <title>Insight into the genomes of haloalkaliphilic bacilli from Kenyan soda lakes.</title>
        <authorList>
            <person name="Mwirichia R."/>
            <person name="Villamizar G.C."/>
            <person name="Poehlein A."/>
            <person name="Mugweru J."/>
            <person name="Kipnyargis A."/>
            <person name="Kiplimo D."/>
            <person name="Orwa P."/>
            <person name="Daniel R."/>
        </authorList>
    </citation>
    <scope>NUCLEOTIDE SEQUENCE</scope>
    <source>
        <strain evidence="5">B1096_S55</strain>
    </source>
</reference>
<dbReference type="PRINTS" id="PR00038">
    <property type="entry name" value="HTHLUXR"/>
</dbReference>
<evidence type="ECO:0000256" key="2">
    <source>
        <dbReference type="ARBA" id="ARBA00023125"/>
    </source>
</evidence>
<evidence type="ECO:0000259" key="4">
    <source>
        <dbReference type="PROSITE" id="PS50043"/>
    </source>
</evidence>
<dbReference type="EMBL" id="JABXYM010000001">
    <property type="protein sequence ID" value="MCR6096255.1"/>
    <property type="molecule type" value="Genomic_DNA"/>
</dbReference>
<accession>A0A9Q4FWP4</accession>
<sequence>MFSTNEKLLKTMHYNVMFTDPKNLFPQQVMNAISGWLETNYMNKVAGLAVNNKKNWIFVMVEGYDEKTFESLKQLQLNTPDSPTVLVVKSPVEHGILSYLSLPLNGLVSLDFLKNHSHHVMDAIMKNGVFLETSLHRDLSIAIENKKSYTTPIKRFILNEKKITIPLNERDRQVLQLLLDGLSNSEIATKLHFARSTISSIISALLKKMKANDRTDATVKAIRFGWVDAIR</sequence>
<dbReference type="PROSITE" id="PS00622">
    <property type="entry name" value="HTH_LUXR_1"/>
    <property type="match status" value="1"/>
</dbReference>
<dbReference type="PANTHER" id="PTHR44688">
    <property type="entry name" value="DNA-BINDING TRANSCRIPTIONAL ACTIVATOR DEVR_DOSR"/>
    <property type="match status" value="1"/>
</dbReference>
<protein>
    <submittedName>
        <fullName evidence="5">Response regulator transcription factor</fullName>
    </submittedName>
</protein>
<dbReference type="InterPro" id="IPR036388">
    <property type="entry name" value="WH-like_DNA-bd_sf"/>
</dbReference>
<dbReference type="PROSITE" id="PS50043">
    <property type="entry name" value="HTH_LUXR_2"/>
    <property type="match status" value="1"/>
</dbReference>
<feature type="domain" description="HTH luxR-type" evidence="4">
    <location>
        <begin position="160"/>
        <end position="225"/>
    </location>
</feature>